<organism evidence="2 3">
    <name type="scientific">Planococcus liqunii</name>
    <dbReference type="NCBI Taxonomy" id="3058394"/>
    <lineage>
        <taxon>Bacteria</taxon>
        <taxon>Bacillati</taxon>
        <taxon>Bacillota</taxon>
        <taxon>Bacilli</taxon>
        <taxon>Bacillales</taxon>
        <taxon>Caryophanaceae</taxon>
        <taxon>Planococcus</taxon>
    </lineage>
</organism>
<feature type="transmembrane region" description="Helical" evidence="1">
    <location>
        <begin position="129"/>
        <end position="152"/>
    </location>
</feature>
<proteinExistence type="predicted"/>
<comment type="caution">
    <text evidence="2">The sequence shown here is derived from an EMBL/GenBank/DDBJ whole genome shotgun (WGS) entry which is preliminary data.</text>
</comment>
<reference evidence="2 3" key="1">
    <citation type="submission" date="2023-06" db="EMBL/GenBank/DDBJ databases">
        <title>Novel species in genus Planococcus.</title>
        <authorList>
            <person name="Ning S."/>
        </authorList>
    </citation>
    <scope>NUCLEOTIDE SEQUENCE [LARGE SCALE GENOMIC DNA]</scope>
    <source>
        <strain evidence="2 3">N064</strain>
    </source>
</reference>
<protein>
    <submittedName>
        <fullName evidence="2">Metal-dependent hydrolase</fullName>
    </submittedName>
</protein>
<evidence type="ECO:0000313" key="2">
    <source>
        <dbReference type="EMBL" id="MDN7227592.1"/>
    </source>
</evidence>
<keyword evidence="2" id="KW-0378">Hydrolase</keyword>
<dbReference type="InterPro" id="IPR007404">
    <property type="entry name" value="YdjM-like"/>
</dbReference>
<sequence length="159" mass="16850">MTGKTHITGGIAASLAFAQITNYDPVILLSAGVVGAILPDICHGGSKIGRALPVLSKIINTLFGHRTFTHSLLFLLLIGALLNATPLHEAAIAGVLVGMASHFILDMATKRGIKLLFPFKLNVRFPITATTGGTAEYFVFAALSLLSVYFGYEAFAVYL</sequence>
<dbReference type="EMBL" id="JAUJWW010000004">
    <property type="protein sequence ID" value="MDN7227592.1"/>
    <property type="molecule type" value="Genomic_DNA"/>
</dbReference>
<evidence type="ECO:0000256" key="1">
    <source>
        <dbReference type="SAM" id="Phobius"/>
    </source>
</evidence>
<dbReference type="PANTHER" id="PTHR35531:SF1">
    <property type="entry name" value="INNER MEMBRANE PROTEIN YBCI-RELATED"/>
    <property type="match status" value="1"/>
</dbReference>
<accession>A0ABT8MRQ9</accession>
<dbReference type="Pfam" id="PF04307">
    <property type="entry name" value="YdjM"/>
    <property type="match status" value="1"/>
</dbReference>
<keyword evidence="1" id="KW-0472">Membrane</keyword>
<dbReference type="Proteomes" id="UP001172054">
    <property type="component" value="Unassembled WGS sequence"/>
</dbReference>
<dbReference type="PANTHER" id="PTHR35531">
    <property type="entry name" value="INNER MEMBRANE PROTEIN YBCI-RELATED"/>
    <property type="match status" value="1"/>
</dbReference>
<keyword evidence="1" id="KW-0812">Transmembrane</keyword>
<keyword evidence="3" id="KW-1185">Reference proteome</keyword>
<gene>
    <name evidence="2" type="ORF">QWY15_09825</name>
</gene>
<feature type="transmembrane region" description="Helical" evidence="1">
    <location>
        <begin position="67"/>
        <end position="84"/>
    </location>
</feature>
<keyword evidence="1" id="KW-1133">Transmembrane helix</keyword>
<dbReference type="GO" id="GO:0016787">
    <property type="term" value="F:hydrolase activity"/>
    <property type="evidence" value="ECO:0007669"/>
    <property type="project" value="UniProtKB-KW"/>
</dbReference>
<evidence type="ECO:0000313" key="3">
    <source>
        <dbReference type="Proteomes" id="UP001172054"/>
    </source>
</evidence>
<name>A0ABT8MRQ9_9BACL</name>
<dbReference type="RefSeq" id="WP_300981905.1">
    <property type="nucleotide sequence ID" value="NZ_CP129238.1"/>
</dbReference>